<feature type="compositionally biased region" description="Basic and acidic residues" evidence="3">
    <location>
        <begin position="71"/>
        <end position="87"/>
    </location>
</feature>
<dbReference type="STRING" id="660517.SAMN04487946_1178"/>
<comment type="subcellular location">
    <subcellularLocation>
        <location evidence="1">Archaeal flagellum</location>
    </subcellularLocation>
</comment>
<feature type="compositionally biased region" description="Basic and acidic residues" evidence="3">
    <location>
        <begin position="166"/>
        <end position="182"/>
    </location>
</feature>
<evidence type="ECO:0000256" key="2">
    <source>
        <dbReference type="ARBA" id="ARBA00022440"/>
    </source>
</evidence>
<evidence type="ECO:0000313" key="5">
    <source>
        <dbReference type="EMBL" id="SDY46590.1"/>
    </source>
</evidence>
<dbReference type="InterPro" id="IPR006752">
    <property type="entry name" value="Arch_fla_DE"/>
</dbReference>
<dbReference type="EMBL" id="FNPB01000017">
    <property type="protein sequence ID" value="SDY46590.1"/>
    <property type="molecule type" value="Genomic_DNA"/>
</dbReference>
<feature type="compositionally biased region" description="Basic and acidic residues" evidence="3">
    <location>
        <begin position="99"/>
        <end position="133"/>
    </location>
</feature>
<dbReference type="InterPro" id="IPR052494">
    <property type="entry name" value="Flagella_assembly_related"/>
</dbReference>
<organism evidence="5 6">
    <name type="scientific">Halobellus clavatus</name>
    <dbReference type="NCBI Taxonomy" id="660517"/>
    <lineage>
        <taxon>Archaea</taxon>
        <taxon>Methanobacteriati</taxon>
        <taxon>Methanobacteriota</taxon>
        <taxon>Stenosarchaea group</taxon>
        <taxon>Halobacteria</taxon>
        <taxon>Halobacteriales</taxon>
        <taxon>Haloferacaceae</taxon>
        <taxon>Halobellus</taxon>
    </lineage>
</organism>
<dbReference type="PANTHER" id="PTHR40698">
    <property type="entry name" value="FLAGELLA-RELATED PROTEIN E-RELATED-RELATED"/>
    <property type="match status" value="1"/>
</dbReference>
<evidence type="ECO:0000256" key="3">
    <source>
        <dbReference type="SAM" id="MobiDB-lite"/>
    </source>
</evidence>
<accession>A0A1H3K2Z3</accession>
<dbReference type="PANTHER" id="PTHR40698:SF1">
    <property type="entry name" value="FLAGELLA-RELATED PROTEIN D-RELATED"/>
    <property type="match status" value="1"/>
</dbReference>
<gene>
    <name evidence="5" type="ORF">SAMN04487946_1178</name>
</gene>
<feature type="compositionally biased region" description="Basic and acidic residues" evidence="3">
    <location>
        <begin position="8"/>
        <end position="41"/>
    </location>
</feature>
<proteinExistence type="predicted"/>
<dbReference type="OrthoDB" id="121879at2157"/>
<evidence type="ECO:0000259" key="4">
    <source>
        <dbReference type="Pfam" id="PF04659"/>
    </source>
</evidence>
<dbReference type="Proteomes" id="UP000199170">
    <property type="component" value="Unassembled WGS sequence"/>
</dbReference>
<dbReference type="GO" id="GO:0097588">
    <property type="term" value="P:archaeal or bacterial-type flagellum-dependent cell motility"/>
    <property type="evidence" value="ECO:0007669"/>
    <property type="project" value="InterPro"/>
</dbReference>
<dbReference type="GO" id="GO:0097589">
    <property type="term" value="C:archaeal-type flagellum"/>
    <property type="evidence" value="ECO:0007669"/>
    <property type="project" value="UniProtKB-SubCell"/>
</dbReference>
<keyword evidence="6" id="KW-1185">Reference proteome</keyword>
<evidence type="ECO:0000256" key="1">
    <source>
        <dbReference type="ARBA" id="ARBA00004618"/>
    </source>
</evidence>
<protein>
    <submittedName>
        <fullName evidence="5">Flagella protein</fullName>
    </submittedName>
</protein>
<dbReference type="RefSeq" id="WP_089769372.1">
    <property type="nucleotide sequence ID" value="NZ_FNPB01000017.1"/>
</dbReference>
<feature type="domain" description="Archaeal flagella protein FlaD/E" evidence="4">
    <location>
        <begin position="244"/>
        <end position="331"/>
    </location>
</feature>
<feature type="region of interest" description="Disordered" evidence="3">
    <location>
        <begin position="1"/>
        <end position="223"/>
    </location>
</feature>
<feature type="compositionally biased region" description="Basic and acidic residues" evidence="3">
    <location>
        <begin position="50"/>
        <end position="63"/>
    </location>
</feature>
<reference evidence="6" key="1">
    <citation type="submission" date="2016-10" db="EMBL/GenBank/DDBJ databases">
        <authorList>
            <person name="Varghese N."/>
            <person name="Submissions S."/>
        </authorList>
    </citation>
    <scope>NUCLEOTIDE SEQUENCE [LARGE SCALE GENOMIC DNA]</scope>
    <source>
        <strain evidence="6">CGMCC 1.10118</strain>
    </source>
</reference>
<name>A0A1H3K2Z3_9EURY</name>
<keyword evidence="5" id="KW-0966">Cell projection</keyword>
<evidence type="ECO:0000313" key="6">
    <source>
        <dbReference type="Proteomes" id="UP000199170"/>
    </source>
</evidence>
<sequence length="334" mass="38430">MTIDPDDYDLRELRRIADQRRKERNEDGAQREGDDARPRPSERRRRGRRNGRETDRRDRDGRRRDGRHRNGRADEGNQGRRRGDSTGRRRNGQANEETDERRHQESTDRRHNGHADDDRRNGSDDEISVRPRDGVSPPRRGRSDHADGHADVVRADRIASDLGLGDVERPARGQSEGRRRPEPGYAEARPRSRSGGFDTAGDVGRFQFDTEIRERPRGRAGEALRQNQLEQLLVRETASAGSLDKPYLSSLPDAYAAERIVFDWLEFLVLKGGYKRTMDAIRYYHTVDWLTEDVEAELQDYLVGFSGEVTNTSEFDVDDHHLSLVYIARLASME</sequence>
<feature type="compositionally biased region" description="Basic and acidic residues" evidence="3">
    <location>
        <begin position="208"/>
        <end position="222"/>
    </location>
</feature>
<dbReference type="AlphaFoldDB" id="A0A1H3K2Z3"/>
<dbReference type="Pfam" id="PF04659">
    <property type="entry name" value="Arch_fla_DE"/>
    <property type="match status" value="1"/>
</dbReference>
<feature type="compositionally biased region" description="Basic and acidic residues" evidence="3">
    <location>
        <begin position="141"/>
        <end position="159"/>
    </location>
</feature>
<keyword evidence="5" id="KW-0282">Flagellum</keyword>
<keyword evidence="2" id="KW-0974">Archaeal flagellum</keyword>
<keyword evidence="5" id="KW-0969">Cilium</keyword>